<feature type="domain" description="Peptidase M28" evidence="7">
    <location>
        <begin position="307"/>
        <end position="512"/>
    </location>
</feature>
<sequence length="555" mass="60582">MMKTSYFIGAVALLSFASCKSGSTGGNYDASGLDSGAIAAITEEGYKGYISKLASDEFQGRKPFTKSDTLTVSYIEEQFKALGLAPGNGDSYFQEVPMVQIDAKPVDPKMTFKGKNADVTVQSLDDYVIGTPRMESDINIENTELVFAGFGIVAPEYNWNDYEGLDVKGKTVVVMVSDPGRYDKNLFKADTMTYYGRWTYKFEEASRQGAAGVLIIHETAAASYGWNVVRGGWSGPQLSLVPENKGADQVAFQGWVTSETAQKLFNAGGIDPKVMEEAKKPGFKAVPMNISTKVALKNNFRESKSNNVLATIKGSKRPDETIIYTAHWDHLGIGEVSNGDSIFNGAIDNASGVAALFEIAKAFQAANVKPERTIVFMAVTAEEEGLLGSQYYAEHPIYPLNKTVANINMDSFNPVGAMNGIRVTGTGQTELEDYAAKSAQKFGRELKPEGSPTSGGFYRSDHFNFVKKGVPGLYMGSGGDYLETDTTVINKRSEALAGRYHAVTDELDDNWNFDGILADIRLHFDIGYTLSMEKTFPNFKAKSEFKELGDKRLSK</sequence>
<evidence type="ECO:0000256" key="6">
    <source>
        <dbReference type="ARBA" id="ARBA00022833"/>
    </source>
</evidence>
<dbReference type="InterPro" id="IPR045175">
    <property type="entry name" value="M28_fam"/>
</dbReference>
<dbReference type="InterPro" id="IPR046450">
    <property type="entry name" value="PA_dom_sf"/>
</dbReference>
<dbReference type="Gene3D" id="3.50.30.30">
    <property type="match status" value="1"/>
</dbReference>
<evidence type="ECO:0000256" key="4">
    <source>
        <dbReference type="ARBA" id="ARBA00022729"/>
    </source>
</evidence>
<evidence type="ECO:0000259" key="7">
    <source>
        <dbReference type="Pfam" id="PF04389"/>
    </source>
</evidence>
<dbReference type="CDD" id="cd05660">
    <property type="entry name" value="M28_like_PA"/>
    <property type="match status" value="1"/>
</dbReference>
<dbReference type="EMBL" id="BAAAZI010000015">
    <property type="protein sequence ID" value="GAA4147599.1"/>
    <property type="molecule type" value="Genomic_DNA"/>
</dbReference>
<keyword evidence="1" id="KW-0031">Aminopeptidase</keyword>
<dbReference type="SUPFAM" id="SSF52025">
    <property type="entry name" value="PA domain"/>
    <property type="match status" value="1"/>
</dbReference>
<keyword evidence="3" id="KW-0479">Metal-binding</keyword>
<keyword evidence="9" id="KW-1185">Reference proteome</keyword>
<dbReference type="RefSeq" id="WP_344675899.1">
    <property type="nucleotide sequence ID" value="NZ_BAAAZI010000015.1"/>
</dbReference>
<evidence type="ECO:0000256" key="3">
    <source>
        <dbReference type="ARBA" id="ARBA00022723"/>
    </source>
</evidence>
<name>A0ABP7Z5C3_9SPHI</name>
<keyword evidence="2" id="KW-0645">Protease</keyword>
<evidence type="ECO:0000256" key="5">
    <source>
        <dbReference type="ARBA" id="ARBA00022801"/>
    </source>
</evidence>
<keyword evidence="5" id="KW-0378">Hydrolase</keyword>
<dbReference type="PANTHER" id="PTHR12147:SF56">
    <property type="entry name" value="AMINOPEPTIDASE YDR415C-RELATED"/>
    <property type="match status" value="1"/>
</dbReference>
<dbReference type="Pfam" id="PF04389">
    <property type="entry name" value="Peptidase_M28"/>
    <property type="match status" value="1"/>
</dbReference>
<evidence type="ECO:0000256" key="1">
    <source>
        <dbReference type="ARBA" id="ARBA00022438"/>
    </source>
</evidence>
<dbReference type="PROSITE" id="PS51257">
    <property type="entry name" value="PROKAR_LIPOPROTEIN"/>
    <property type="match status" value="1"/>
</dbReference>
<organism evidence="8 9">
    <name type="scientific">Sphingobacterium kyonggiense</name>
    <dbReference type="NCBI Taxonomy" id="714075"/>
    <lineage>
        <taxon>Bacteria</taxon>
        <taxon>Pseudomonadati</taxon>
        <taxon>Bacteroidota</taxon>
        <taxon>Sphingobacteriia</taxon>
        <taxon>Sphingobacteriales</taxon>
        <taxon>Sphingobacteriaceae</taxon>
        <taxon>Sphingobacterium</taxon>
    </lineage>
</organism>
<reference evidence="9" key="1">
    <citation type="journal article" date="2019" name="Int. J. Syst. Evol. Microbiol.">
        <title>The Global Catalogue of Microorganisms (GCM) 10K type strain sequencing project: providing services to taxonomists for standard genome sequencing and annotation.</title>
        <authorList>
            <consortium name="The Broad Institute Genomics Platform"/>
            <consortium name="The Broad Institute Genome Sequencing Center for Infectious Disease"/>
            <person name="Wu L."/>
            <person name="Ma J."/>
        </authorList>
    </citation>
    <scope>NUCLEOTIDE SEQUENCE [LARGE SCALE GENOMIC DNA]</scope>
    <source>
        <strain evidence="9">JCM 16704</strain>
    </source>
</reference>
<dbReference type="InterPro" id="IPR007484">
    <property type="entry name" value="Peptidase_M28"/>
</dbReference>
<dbReference type="Gene3D" id="3.40.630.10">
    <property type="entry name" value="Zn peptidases"/>
    <property type="match status" value="1"/>
</dbReference>
<evidence type="ECO:0000313" key="9">
    <source>
        <dbReference type="Proteomes" id="UP001500101"/>
    </source>
</evidence>
<dbReference type="PANTHER" id="PTHR12147">
    <property type="entry name" value="METALLOPEPTIDASE M28 FAMILY MEMBER"/>
    <property type="match status" value="1"/>
</dbReference>
<dbReference type="Proteomes" id="UP001500101">
    <property type="component" value="Unassembled WGS sequence"/>
</dbReference>
<proteinExistence type="predicted"/>
<evidence type="ECO:0000256" key="2">
    <source>
        <dbReference type="ARBA" id="ARBA00022670"/>
    </source>
</evidence>
<keyword evidence="6" id="KW-0862">Zinc</keyword>
<accession>A0ABP7Z5C3</accession>
<comment type="caution">
    <text evidence="8">The sequence shown here is derived from an EMBL/GenBank/DDBJ whole genome shotgun (WGS) entry which is preliminary data.</text>
</comment>
<keyword evidence="4" id="KW-0732">Signal</keyword>
<protein>
    <submittedName>
        <fullName evidence="8">M28 family metallopeptidase</fullName>
    </submittedName>
</protein>
<dbReference type="SUPFAM" id="SSF53187">
    <property type="entry name" value="Zn-dependent exopeptidases"/>
    <property type="match status" value="1"/>
</dbReference>
<gene>
    <name evidence="8" type="ORF">GCM10022216_33690</name>
</gene>
<evidence type="ECO:0000313" key="8">
    <source>
        <dbReference type="EMBL" id="GAA4147599.1"/>
    </source>
</evidence>
<dbReference type="CDD" id="cd04821">
    <property type="entry name" value="PA_M28_1_2"/>
    <property type="match status" value="1"/>
</dbReference>